<dbReference type="Proteomes" id="UP001597203">
    <property type="component" value="Unassembled WGS sequence"/>
</dbReference>
<gene>
    <name evidence="2" type="ORF">ACFQ24_02080</name>
</gene>
<feature type="region of interest" description="Disordered" evidence="1">
    <location>
        <begin position="120"/>
        <end position="144"/>
    </location>
</feature>
<evidence type="ECO:0000313" key="3">
    <source>
        <dbReference type="Proteomes" id="UP001597203"/>
    </source>
</evidence>
<dbReference type="Pfam" id="PF05119">
    <property type="entry name" value="Terminase_4"/>
    <property type="match status" value="1"/>
</dbReference>
<name>A0ABW3NWB4_9SPHN</name>
<dbReference type="RefSeq" id="WP_380908723.1">
    <property type="nucleotide sequence ID" value="NZ_JBHTLS010000009.1"/>
</dbReference>
<comment type="caution">
    <text evidence="2">The sequence shown here is derived from an EMBL/GenBank/DDBJ whole genome shotgun (WGS) entry which is preliminary data.</text>
</comment>
<dbReference type="EMBL" id="JBHTLS010000009">
    <property type="protein sequence ID" value="MFD1103707.1"/>
    <property type="molecule type" value="Genomic_DNA"/>
</dbReference>
<protein>
    <submittedName>
        <fullName evidence="2">P27 family phage terminase small subunit</fullName>
    </submittedName>
</protein>
<sequence>MARTSAKAKDRFPEPDWKALCEDKVEIAAAKAHWARIIGEMQARETLAEANGHSVQRLVLAYLNYDRAAAKVAKLGVVDEPADNNPRAISRLSIHFKAQSEAEKTAERLEAQLGLSPQRRGKVAKVTKKRERSAGADAFLGPKG</sequence>
<proteinExistence type="predicted"/>
<dbReference type="InterPro" id="IPR006448">
    <property type="entry name" value="Phage_term_ssu_P27"/>
</dbReference>
<keyword evidence="3" id="KW-1185">Reference proteome</keyword>
<evidence type="ECO:0000256" key="1">
    <source>
        <dbReference type="SAM" id="MobiDB-lite"/>
    </source>
</evidence>
<reference evidence="3" key="1">
    <citation type="journal article" date="2019" name="Int. J. Syst. Evol. Microbiol.">
        <title>The Global Catalogue of Microorganisms (GCM) 10K type strain sequencing project: providing services to taxonomists for standard genome sequencing and annotation.</title>
        <authorList>
            <consortium name="The Broad Institute Genomics Platform"/>
            <consortium name="The Broad Institute Genome Sequencing Center for Infectious Disease"/>
            <person name="Wu L."/>
            <person name="Ma J."/>
        </authorList>
    </citation>
    <scope>NUCLEOTIDE SEQUENCE [LARGE SCALE GENOMIC DNA]</scope>
    <source>
        <strain evidence="3">CCUG 54329</strain>
    </source>
</reference>
<accession>A0ABW3NWB4</accession>
<feature type="compositionally biased region" description="Basic residues" evidence="1">
    <location>
        <begin position="120"/>
        <end position="131"/>
    </location>
</feature>
<organism evidence="2 3">
    <name type="scientific">Sphingobium olei</name>
    <dbReference type="NCBI Taxonomy" id="420955"/>
    <lineage>
        <taxon>Bacteria</taxon>
        <taxon>Pseudomonadati</taxon>
        <taxon>Pseudomonadota</taxon>
        <taxon>Alphaproteobacteria</taxon>
        <taxon>Sphingomonadales</taxon>
        <taxon>Sphingomonadaceae</taxon>
        <taxon>Sphingobium</taxon>
    </lineage>
</organism>
<evidence type="ECO:0000313" key="2">
    <source>
        <dbReference type="EMBL" id="MFD1103707.1"/>
    </source>
</evidence>